<evidence type="ECO:0000256" key="1">
    <source>
        <dbReference type="SAM" id="MobiDB-lite"/>
    </source>
</evidence>
<dbReference type="HOGENOM" id="CLU_3086861_0_0_1"/>
<protein>
    <submittedName>
        <fullName evidence="2">Uncharacterized protein</fullName>
    </submittedName>
</protein>
<dbReference type="RefSeq" id="XP_007674493.1">
    <property type="nucleotide sequence ID" value="XM_007676303.1"/>
</dbReference>
<dbReference type="KEGG" id="bcom:BAUCODRAFT_32483"/>
<keyword evidence="3" id="KW-1185">Reference proteome</keyword>
<organism evidence="2 3">
    <name type="scientific">Baudoinia panamericana (strain UAMH 10762)</name>
    <name type="common">Angels' share fungus</name>
    <name type="synonym">Baudoinia compniacensis (strain UAMH 10762)</name>
    <dbReference type="NCBI Taxonomy" id="717646"/>
    <lineage>
        <taxon>Eukaryota</taxon>
        <taxon>Fungi</taxon>
        <taxon>Dikarya</taxon>
        <taxon>Ascomycota</taxon>
        <taxon>Pezizomycotina</taxon>
        <taxon>Dothideomycetes</taxon>
        <taxon>Dothideomycetidae</taxon>
        <taxon>Mycosphaerellales</taxon>
        <taxon>Teratosphaeriaceae</taxon>
        <taxon>Baudoinia</taxon>
    </lineage>
</organism>
<sequence>MCDSGYIKDARKTKVRNRLRSIRVTFFDTRPASKDSYHPGNDRVGRLYQPLR</sequence>
<accession>M2LV01</accession>
<proteinExistence type="predicted"/>
<feature type="compositionally biased region" description="Basic and acidic residues" evidence="1">
    <location>
        <begin position="32"/>
        <end position="45"/>
    </location>
</feature>
<name>M2LV01_BAUPA</name>
<dbReference type="Proteomes" id="UP000011761">
    <property type="component" value="Unassembled WGS sequence"/>
</dbReference>
<dbReference type="AlphaFoldDB" id="M2LV01"/>
<dbReference type="EMBL" id="KB445553">
    <property type="protein sequence ID" value="EMC98442.1"/>
    <property type="molecule type" value="Genomic_DNA"/>
</dbReference>
<reference evidence="2 3" key="1">
    <citation type="journal article" date="2012" name="PLoS Pathog.">
        <title>Diverse lifestyles and strategies of plant pathogenesis encoded in the genomes of eighteen Dothideomycetes fungi.</title>
        <authorList>
            <person name="Ohm R.A."/>
            <person name="Feau N."/>
            <person name="Henrissat B."/>
            <person name="Schoch C.L."/>
            <person name="Horwitz B.A."/>
            <person name="Barry K.W."/>
            <person name="Condon B.J."/>
            <person name="Copeland A.C."/>
            <person name="Dhillon B."/>
            <person name="Glaser F."/>
            <person name="Hesse C.N."/>
            <person name="Kosti I."/>
            <person name="LaButti K."/>
            <person name="Lindquist E.A."/>
            <person name="Lucas S."/>
            <person name="Salamov A.A."/>
            <person name="Bradshaw R.E."/>
            <person name="Ciuffetti L."/>
            <person name="Hamelin R.C."/>
            <person name="Kema G.H.J."/>
            <person name="Lawrence C."/>
            <person name="Scott J.A."/>
            <person name="Spatafora J.W."/>
            <person name="Turgeon B.G."/>
            <person name="de Wit P.J.G.M."/>
            <person name="Zhong S."/>
            <person name="Goodwin S.B."/>
            <person name="Grigoriev I.V."/>
        </authorList>
    </citation>
    <scope>NUCLEOTIDE SEQUENCE [LARGE SCALE GENOMIC DNA]</scope>
    <source>
        <strain evidence="2 3">UAMH 10762</strain>
    </source>
</reference>
<gene>
    <name evidence="2" type="ORF">BAUCODRAFT_32483</name>
</gene>
<evidence type="ECO:0000313" key="2">
    <source>
        <dbReference type="EMBL" id="EMC98442.1"/>
    </source>
</evidence>
<evidence type="ECO:0000313" key="3">
    <source>
        <dbReference type="Proteomes" id="UP000011761"/>
    </source>
</evidence>
<dbReference type="GeneID" id="19111789"/>
<feature type="region of interest" description="Disordered" evidence="1">
    <location>
        <begin position="32"/>
        <end position="52"/>
    </location>
</feature>